<sequence length="57" mass="6917">MDAKLVCVVHRLHRNYNSTHLLLLIHRSFKAIFINGCRIYLNKFFRLGRFISFFGYR</sequence>
<accession>A0A0M3IL72</accession>
<protein>
    <submittedName>
        <fullName evidence="2">Uncharacterized protein</fullName>
    </submittedName>
</protein>
<proteinExistence type="predicted"/>
<evidence type="ECO:0000313" key="1">
    <source>
        <dbReference type="Proteomes" id="UP000036681"/>
    </source>
</evidence>
<name>A0A0M3IL72_ASCLU</name>
<dbReference type="Proteomes" id="UP000036681">
    <property type="component" value="Unplaced"/>
</dbReference>
<reference evidence="2" key="1">
    <citation type="submission" date="2017-02" db="UniProtKB">
        <authorList>
            <consortium name="WormBaseParasite"/>
        </authorList>
    </citation>
    <scope>IDENTIFICATION</scope>
</reference>
<keyword evidence="1" id="KW-1185">Reference proteome</keyword>
<organism evidence="1 2">
    <name type="scientific">Ascaris lumbricoides</name>
    <name type="common">Giant roundworm</name>
    <dbReference type="NCBI Taxonomy" id="6252"/>
    <lineage>
        <taxon>Eukaryota</taxon>
        <taxon>Metazoa</taxon>
        <taxon>Ecdysozoa</taxon>
        <taxon>Nematoda</taxon>
        <taxon>Chromadorea</taxon>
        <taxon>Rhabditida</taxon>
        <taxon>Spirurina</taxon>
        <taxon>Ascaridomorpha</taxon>
        <taxon>Ascaridoidea</taxon>
        <taxon>Ascarididae</taxon>
        <taxon>Ascaris</taxon>
    </lineage>
</organism>
<dbReference type="WBParaSite" id="ALUE_0001950001-mRNA-1">
    <property type="protein sequence ID" value="ALUE_0001950001-mRNA-1"/>
    <property type="gene ID" value="ALUE_0001950001"/>
</dbReference>
<evidence type="ECO:0000313" key="2">
    <source>
        <dbReference type="WBParaSite" id="ALUE_0001950001-mRNA-1"/>
    </source>
</evidence>
<dbReference type="AlphaFoldDB" id="A0A0M3IL72"/>